<reference evidence="1 2" key="2">
    <citation type="journal article" date="2018" name="New Phytol.">
        <title>High intraspecific genome diversity in the model arbuscular mycorrhizal symbiont Rhizophagus irregularis.</title>
        <authorList>
            <person name="Chen E.C.H."/>
            <person name="Morin E."/>
            <person name="Beaudet D."/>
            <person name="Noel J."/>
            <person name="Yildirir G."/>
            <person name="Ndikumana S."/>
            <person name="Charron P."/>
            <person name="St-Onge C."/>
            <person name="Giorgi J."/>
            <person name="Kruger M."/>
            <person name="Marton T."/>
            <person name="Ropars J."/>
            <person name="Grigoriev I.V."/>
            <person name="Hainaut M."/>
            <person name="Henrissat B."/>
            <person name="Roux C."/>
            <person name="Martin F."/>
            <person name="Corradi N."/>
        </authorList>
    </citation>
    <scope>NUCLEOTIDE SEQUENCE [LARGE SCALE GENOMIC DNA]</scope>
    <source>
        <strain evidence="1 2">DAOM 197198</strain>
    </source>
</reference>
<proteinExistence type="predicted"/>
<dbReference type="AlphaFoldDB" id="A0A2P4PJA1"/>
<sequence length="53" mass="6228">MNVLVAKFLISATTRNSIMLLNVNYQLLCHIFYSKVNVDWRVSLILGLRIYLR</sequence>
<accession>A0A2P4PJA1</accession>
<comment type="caution">
    <text evidence="1">The sequence shown here is derived from an EMBL/GenBank/DDBJ whole genome shotgun (WGS) entry which is preliminary data.</text>
</comment>
<dbReference type="Proteomes" id="UP000018888">
    <property type="component" value="Unassembled WGS sequence"/>
</dbReference>
<gene>
    <name evidence="1" type="ORF">GLOIN_2v1666047</name>
</gene>
<dbReference type="EMBL" id="AUPC02000213">
    <property type="protein sequence ID" value="POG65461.1"/>
    <property type="molecule type" value="Genomic_DNA"/>
</dbReference>
<reference evidence="1 2" key="1">
    <citation type="journal article" date="2013" name="Proc. Natl. Acad. Sci. U.S.A.">
        <title>Genome of an arbuscular mycorrhizal fungus provides insight into the oldest plant symbiosis.</title>
        <authorList>
            <person name="Tisserant E."/>
            <person name="Malbreil M."/>
            <person name="Kuo A."/>
            <person name="Kohler A."/>
            <person name="Symeonidi A."/>
            <person name="Balestrini R."/>
            <person name="Charron P."/>
            <person name="Duensing N."/>
            <person name="Frei Dit Frey N."/>
            <person name="Gianinazzi-Pearson V."/>
            <person name="Gilbert L.B."/>
            <person name="Handa Y."/>
            <person name="Herr J.R."/>
            <person name="Hijri M."/>
            <person name="Koul R."/>
            <person name="Kawaguchi M."/>
            <person name="Krajinski F."/>
            <person name="Lammers P.J."/>
            <person name="Masclaux F.G."/>
            <person name="Murat C."/>
            <person name="Morin E."/>
            <person name="Ndikumana S."/>
            <person name="Pagni M."/>
            <person name="Petitpierre D."/>
            <person name="Requena N."/>
            <person name="Rosikiewicz P."/>
            <person name="Riley R."/>
            <person name="Saito K."/>
            <person name="San Clemente H."/>
            <person name="Shapiro H."/>
            <person name="van Tuinen D."/>
            <person name="Becard G."/>
            <person name="Bonfante P."/>
            <person name="Paszkowski U."/>
            <person name="Shachar-Hill Y.Y."/>
            <person name="Tuskan G.A."/>
            <person name="Young P.W."/>
            <person name="Sanders I.R."/>
            <person name="Henrissat B."/>
            <person name="Rensing S.A."/>
            <person name="Grigoriev I.V."/>
            <person name="Corradi N."/>
            <person name="Roux C."/>
            <person name="Martin F."/>
        </authorList>
    </citation>
    <scope>NUCLEOTIDE SEQUENCE [LARGE SCALE GENOMIC DNA]</scope>
    <source>
        <strain evidence="1 2">DAOM 197198</strain>
    </source>
</reference>
<evidence type="ECO:0000313" key="2">
    <source>
        <dbReference type="Proteomes" id="UP000018888"/>
    </source>
</evidence>
<protein>
    <submittedName>
        <fullName evidence="1">Uncharacterized protein</fullName>
    </submittedName>
</protein>
<organism evidence="1 2">
    <name type="scientific">Rhizophagus irregularis (strain DAOM 181602 / DAOM 197198 / MUCL 43194)</name>
    <name type="common">Arbuscular mycorrhizal fungus</name>
    <name type="synonym">Glomus intraradices</name>
    <dbReference type="NCBI Taxonomy" id="747089"/>
    <lineage>
        <taxon>Eukaryota</taxon>
        <taxon>Fungi</taxon>
        <taxon>Fungi incertae sedis</taxon>
        <taxon>Mucoromycota</taxon>
        <taxon>Glomeromycotina</taxon>
        <taxon>Glomeromycetes</taxon>
        <taxon>Glomerales</taxon>
        <taxon>Glomeraceae</taxon>
        <taxon>Rhizophagus</taxon>
    </lineage>
</organism>
<evidence type="ECO:0000313" key="1">
    <source>
        <dbReference type="EMBL" id="POG65461.1"/>
    </source>
</evidence>
<keyword evidence="2" id="KW-1185">Reference proteome</keyword>
<name>A0A2P4PJA1_RHIID</name>